<organism evidence="1 2">
    <name type="scientific">Caenorhabditis remanei</name>
    <name type="common">Caenorhabditis vulgaris</name>
    <dbReference type="NCBI Taxonomy" id="31234"/>
    <lineage>
        <taxon>Eukaryota</taxon>
        <taxon>Metazoa</taxon>
        <taxon>Ecdysozoa</taxon>
        <taxon>Nematoda</taxon>
        <taxon>Chromadorea</taxon>
        <taxon>Rhabditida</taxon>
        <taxon>Rhabditina</taxon>
        <taxon>Rhabditomorpha</taxon>
        <taxon>Rhabditoidea</taxon>
        <taxon>Rhabditidae</taxon>
        <taxon>Peloderinae</taxon>
        <taxon>Caenorhabditis</taxon>
    </lineage>
</organism>
<dbReference type="Proteomes" id="UP000483820">
    <property type="component" value="Chromosome II"/>
</dbReference>
<comment type="caution">
    <text evidence="1">The sequence shown here is derived from an EMBL/GenBank/DDBJ whole genome shotgun (WGS) entry which is preliminary data.</text>
</comment>
<dbReference type="EMBL" id="WUAV01000002">
    <property type="protein sequence ID" value="KAF1765065.1"/>
    <property type="molecule type" value="Genomic_DNA"/>
</dbReference>
<proteinExistence type="predicted"/>
<accession>A0A6A5HCQ3</accession>
<evidence type="ECO:0000313" key="2">
    <source>
        <dbReference type="Proteomes" id="UP000483820"/>
    </source>
</evidence>
<protein>
    <submittedName>
        <fullName evidence="1">Uncharacterized protein</fullName>
    </submittedName>
</protein>
<dbReference type="KEGG" id="crq:GCK72_005016"/>
<name>A0A6A5HCQ3_CAERE</name>
<evidence type="ECO:0000313" key="1">
    <source>
        <dbReference type="EMBL" id="KAF1765065.1"/>
    </source>
</evidence>
<sequence>MFAIPAPPVRKQLKPVISKEEYVGMKRKLRSFNNFKRHPRASRPELKVFLMAVELLYSTTDKFRQMPATQNNMDHIRGLIAKSNEFEDILIRVVLRGEKLDDVLKKNYPK</sequence>
<dbReference type="CTD" id="78774034"/>
<reference evidence="1 2" key="1">
    <citation type="submission" date="2019-12" db="EMBL/GenBank/DDBJ databases">
        <title>Chromosome-level assembly of the Caenorhabditis remanei genome.</title>
        <authorList>
            <person name="Teterina A.A."/>
            <person name="Willis J.H."/>
            <person name="Phillips P.C."/>
        </authorList>
    </citation>
    <scope>NUCLEOTIDE SEQUENCE [LARGE SCALE GENOMIC DNA]</scope>
    <source>
        <strain evidence="1 2">PX506</strain>
        <tissue evidence="1">Whole organism</tissue>
    </source>
</reference>
<gene>
    <name evidence="1" type="ORF">GCK72_005016</name>
</gene>
<dbReference type="GeneID" id="78774034"/>
<dbReference type="AlphaFoldDB" id="A0A6A5HCQ3"/>
<dbReference type="RefSeq" id="XP_053589185.1">
    <property type="nucleotide sequence ID" value="XM_053724991.1"/>
</dbReference>